<dbReference type="GO" id="GO:0005436">
    <property type="term" value="F:sodium:phosphate symporter activity"/>
    <property type="evidence" value="ECO:0007669"/>
    <property type="project" value="InterPro"/>
</dbReference>
<keyword evidence="5 6" id="KW-0472">Membrane</keyword>
<evidence type="ECO:0000256" key="1">
    <source>
        <dbReference type="ARBA" id="ARBA00004651"/>
    </source>
</evidence>
<dbReference type="PANTHER" id="PTHR10010:SF46">
    <property type="entry name" value="SODIUM-DEPENDENT PHOSPHATE TRANSPORT PROTEIN 2B"/>
    <property type="match status" value="1"/>
</dbReference>
<evidence type="ECO:0000256" key="3">
    <source>
        <dbReference type="ARBA" id="ARBA00022692"/>
    </source>
</evidence>
<feature type="transmembrane region" description="Helical" evidence="6">
    <location>
        <begin position="371"/>
        <end position="391"/>
    </location>
</feature>
<evidence type="ECO:0000256" key="4">
    <source>
        <dbReference type="ARBA" id="ARBA00022989"/>
    </source>
</evidence>
<proteinExistence type="predicted"/>
<feature type="transmembrane region" description="Helical" evidence="6">
    <location>
        <begin position="122"/>
        <end position="143"/>
    </location>
</feature>
<feature type="transmembrane region" description="Helical" evidence="6">
    <location>
        <begin position="301"/>
        <end position="322"/>
    </location>
</feature>
<dbReference type="GO" id="GO:0005886">
    <property type="term" value="C:plasma membrane"/>
    <property type="evidence" value="ECO:0007669"/>
    <property type="project" value="UniProtKB-SubCell"/>
</dbReference>
<evidence type="ECO:0000313" key="7">
    <source>
        <dbReference type="EMBL" id="SFG26329.1"/>
    </source>
</evidence>
<feature type="transmembrane region" description="Helical" evidence="6">
    <location>
        <begin position="213"/>
        <end position="236"/>
    </location>
</feature>
<reference evidence="8" key="1">
    <citation type="submission" date="2016-10" db="EMBL/GenBank/DDBJ databases">
        <authorList>
            <person name="Varghese N."/>
            <person name="Submissions S."/>
        </authorList>
    </citation>
    <scope>NUCLEOTIDE SEQUENCE [LARGE SCALE GENOMIC DNA]</scope>
    <source>
        <strain evidence="8">DSM 19315</strain>
    </source>
</reference>
<dbReference type="NCBIfam" id="NF037997">
    <property type="entry name" value="Na_Pi_symport"/>
    <property type="match status" value="2"/>
</dbReference>
<dbReference type="STRING" id="435880.SAMN04487988_102231"/>
<dbReference type="PANTHER" id="PTHR10010">
    <property type="entry name" value="SOLUTE CARRIER FAMILY 34 SODIUM PHOSPHATE , MEMBER 2-RELATED"/>
    <property type="match status" value="1"/>
</dbReference>
<feature type="transmembrane region" description="Helical" evidence="6">
    <location>
        <begin position="163"/>
        <end position="192"/>
    </location>
</feature>
<gene>
    <name evidence="7" type="ORF">SAMN04487988_102231</name>
</gene>
<evidence type="ECO:0000256" key="6">
    <source>
        <dbReference type="SAM" id="Phobius"/>
    </source>
</evidence>
<dbReference type="Pfam" id="PF02690">
    <property type="entry name" value="Na_Pi_cotrans"/>
    <property type="match status" value="2"/>
</dbReference>
<comment type="subcellular location">
    <subcellularLocation>
        <location evidence="1">Cell membrane</location>
        <topology evidence="1">Multi-pass membrane protein</topology>
    </subcellularLocation>
</comment>
<accession>A0A1I2QG50</accession>
<dbReference type="GO" id="GO:0044341">
    <property type="term" value="P:sodium-dependent phosphate transport"/>
    <property type="evidence" value="ECO:0007669"/>
    <property type="project" value="InterPro"/>
</dbReference>
<evidence type="ECO:0000313" key="8">
    <source>
        <dbReference type="Proteomes" id="UP000199642"/>
    </source>
</evidence>
<evidence type="ECO:0000256" key="5">
    <source>
        <dbReference type="ARBA" id="ARBA00023136"/>
    </source>
</evidence>
<dbReference type="Proteomes" id="UP000199642">
    <property type="component" value="Unassembled WGS sequence"/>
</dbReference>
<sequence>MESDLISTCHHPIIPHLNQLTAANHMESWEPEIKKRNQTKSYLVMVGALLLFILSIDMLVVSMGNLNDTVFRELLVATRNPFVSLFIGLLMTALIQSSSTVTSSIVAVVASGSMSLDQAVPMIMGANIGTTLTSTLVSFSFIMKKKEFKRALSAGIVHDLFNIFTVLLLLPLELYFGLLSQSASFLAGFFVSDYPSKSPLFNNVVFTRPLTEWLNSIIGIPFLTAIIAVFMVFASIKILATSVYKTFVLDSFRDINKIVFKKTGMALLYGVFFTAAVQSSTVTTSLVVPLVANRKVSLKKVFPFIVGANIGTTITAGIAAIYKNEAAIALAIVHFLFNVIGALVILSFPSVRILPVQLALYMGKKSVQSRFLGFAYILLTFFIIPFLLIYFSTD</sequence>
<feature type="transmembrane region" description="Helical" evidence="6">
    <location>
        <begin position="82"/>
        <end position="110"/>
    </location>
</feature>
<name>A0A1I2QG50_9BACT</name>
<dbReference type="InterPro" id="IPR003841">
    <property type="entry name" value="Na/Pi_transpt"/>
</dbReference>
<organism evidence="7 8">
    <name type="scientific">Algoriphagus hitonicola</name>
    <dbReference type="NCBI Taxonomy" id="435880"/>
    <lineage>
        <taxon>Bacteria</taxon>
        <taxon>Pseudomonadati</taxon>
        <taxon>Bacteroidota</taxon>
        <taxon>Cytophagia</taxon>
        <taxon>Cytophagales</taxon>
        <taxon>Cyclobacteriaceae</taxon>
        <taxon>Algoriphagus</taxon>
    </lineage>
</organism>
<protein>
    <submittedName>
        <fullName evidence="7">Solute carrier family 34 (Sodium-dependent phosphate cotransporter)</fullName>
    </submittedName>
</protein>
<keyword evidence="8" id="KW-1185">Reference proteome</keyword>
<keyword evidence="4 6" id="KW-1133">Transmembrane helix</keyword>
<dbReference type="AlphaFoldDB" id="A0A1I2QG50"/>
<evidence type="ECO:0000256" key="2">
    <source>
        <dbReference type="ARBA" id="ARBA00022475"/>
    </source>
</evidence>
<dbReference type="EMBL" id="FOPC01000002">
    <property type="protein sequence ID" value="SFG26329.1"/>
    <property type="molecule type" value="Genomic_DNA"/>
</dbReference>
<feature type="transmembrane region" description="Helical" evidence="6">
    <location>
        <begin position="328"/>
        <end position="351"/>
    </location>
</feature>
<keyword evidence="2" id="KW-1003">Cell membrane</keyword>
<feature type="transmembrane region" description="Helical" evidence="6">
    <location>
        <begin position="42"/>
        <end position="62"/>
    </location>
</feature>
<feature type="transmembrane region" description="Helical" evidence="6">
    <location>
        <begin position="266"/>
        <end position="289"/>
    </location>
</feature>
<keyword evidence="3 6" id="KW-0812">Transmembrane</keyword>